<comment type="similarity">
    <text evidence="1 6 7">Belongs to the TRAFAC class TrmE-Era-EngA-EngB-Septin-like GTPase superfamily. TrmE GTPase family.</text>
</comment>
<dbReference type="AlphaFoldDB" id="A0A383XR56"/>
<feature type="binding site" evidence="6">
    <location>
        <position position="85"/>
    </location>
    <ligand>
        <name>(6S)-5-formyl-5,6,7,8-tetrahydrofolate</name>
        <dbReference type="ChEBI" id="CHEBI:57457"/>
    </ligand>
</feature>
<dbReference type="SUPFAM" id="SSF116878">
    <property type="entry name" value="TrmE connector domain"/>
    <property type="match status" value="1"/>
</dbReference>
<feature type="domain" description="TrmE-type G" evidence="8">
    <location>
        <begin position="220"/>
        <end position="374"/>
    </location>
</feature>
<comment type="subunit">
    <text evidence="6">Homodimer. Heterotetramer of two MnmE and two MnmG subunits.</text>
</comment>
<feature type="binding site" evidence="6">
    <location>
        <position position="230"/>
    </location>
    <ligand>
        <name>K(+)</name>
        <dbReference type="ChEBI" id="CHEBI:29103"/>
    </ligand>
</feature>
<sequence length="451" mass="47860">MGFAVPPSTDTIAAIATAPGRGGVGVIRISGPLAVSVAEAVVGDCPPPRHAAYRRFVDAHREAIDSGLVLYFPGPASYTGEDVLELQGHGGPVVLDAVLARVLDLGCRAAEAGEFTRRAFENQRLDLSQAEAVADLIDADSLAAARAAQRSLSGAFSRRIDAFRDELLSLRTWVEASIDFADEDIDFLADGEVARRLSILLQHLQELRRQTDRGRVLAEGLRVAIVGAPNVGKSSLLNALAGHDAAIVTEIAGTTRDVLRERVVLDGLSVLLLDTAGIRVTDDPIEQIGVQRAWATLDDADVVLVMSGDGQPSAIETDSAFERLRGDPRLLRLHNKCDLTAGVVGLRDDGSIGLSVLQGQGLDALIKALQQRAGLEGGAVGEFSARRRHLDAIDRALQGLEQAEIQLKVHQAPELLAEDLALANRVLGEINGPVDTETLLGSIFSSFCVGK</sequence>
<feature type="binding site" evidence="6">
    <location>
        <begin position="249"/>
        <end position="255"/>
    </location>
    <ligand>
        <name>GTP</name>
        <dbReference type="ChEBI" id="CHEBI:37565"/>
    </ligand>
</feature>
<dbReference type="Pfam" id="PF10396">
    <property type="entry name" value="TrmE_N"/>
    <property type="match status" value="1"/>
</dbReference>
<dbReference type="Proteomes" id="UP000251800">
    <property type="component" value="Unassembled WGS sequence"/>
</dbReference>
<keyword evidence="4 6" id="KW-0630">Potassium</keyword>
<dbReference type="PANTHER" id="PTHR42714:SF2">
    <property type="entry name" value="TRNA MODIFICATION GTPASE GTPBP3, MITOCHONDRIAL"/>
    <property type="match status" value="1"/>
</dbReference>
<feature type="binding site" evidence="6">
    <location>
        <begin position="274"/>
        <end position="277"/>
    </location>
    <ligand>
        <name>GTP</name>
        <dbReference type="ChEBI" id="CHEBI:37565"/>
    </ligand>
</feature>
<dbReference type="GO" id="GO:0003924">
    <property type="term" value="F:GTPase activity"/>
    <property type="evidence" value="ECO:0007669"/>
    <property type="project" value="UniProtKB-UniRule"/>
</dbReference>
<keyword evidence="6" id="KW-0963">Cytoplasm</keyword>
<dbReference type="OrthoDB" id="9805918at2"/>
<dbReference type="InterPro" id="IPR018948">
    <property type="entry name" value="GTP-bd_TrmE_N"/>
</dbReference>
<evidence type="ECO:0000256" key="4">
    <source>
        <dbReference type="ARBA" id="ARBA00022958"/>
    </source>
</evidence>
<comment type="caution">
    <text evidence="9">The sequence shown here is derived from an EMBL/GenBank/DDBJ whole genome shotgun (WGS) entry which is preliminary data.</text>
</comment>
<dbReference type="InterPro" id="IPR027368">
    <property type="entry name" value="MnmE_dom2"/>
</dbReference>
<proteinExistence type="inferred from homology"/>
<dbReference type="GO" id="GO:0005829">
    <property type="term" value="C:cytosol"/>
    <property type="evidence" value="ECO:0007669"/>
    <property type="project" value="TreeGrafter"/>
</dbReference>
<evidence type="ECO:0000259" key="8">
    <source>
        <dbReference type="PROSITE" id="PS51709"/>
    </source>
</evidence>
<dbReference type="InterPro" id="IPR005225">
    <property type="entry name" value="Small_GTP-bd"/>
</dbReference>
<keyword evidence="10" id="KW-1185">Reference proteome</keyword>
<dbReference type="GO" id="GO:0030488">
    <property type="term" value="P:tRNA methylation"/>
    <property type="evidence" value="ECO:0007669"/>
    <property type="project" value="TreeGrafter"/>
</dbReference>
<dbReference type="Pfam" id="PF01926">
    <property type="entry name" value="MMR_HSR1"/>
    <property type="match status" value="1"/>
</dbReference>
<dbReference type="EC" id="3.6.-.-" evidence="6"/>
<dbReference type="GO" id="GO:0005525">
    <property type="term" value="F:GTP binding"/>
    <property type="evidence" value="ECO:0007669"/>
    <property type="project" value="UniProtKB-UniRule"/>
</dbReference>
<dbReference type="Pfam" id="PF12631">
    <property type="entry name" value="MnmE_helical"/>
    <property type="match status" value="1"/>
</dbReference>
<dbReference type="InterPro" id="IPR031168">
    <property type="entry name" value="G_TrmE"/>
</dbReference>
<keyword evidence="5 6" id="KW-0342">GTP-binding</keyword>
<comment type="caution">
    <text evidence="6">Lacks conserved residue(s) required for the propagation of feature annotation.</text>
</comment>
<dbReference type="PROSITE" id="PS51709">
    <property type="entry name" value="G_TRME"/>
    <property type="match status" value="1"/>
</dbReference>
<evidence type="ECO:0000256" key="5">
    <source>
        <dbReference type="ARBA" id="ARBA00023134"/>
    </source>
</evidence>
<comment type="subcellular location">
    <subcellularLocation>
        <location evidence="6">Cytoplasm</location>
    </subcellularLocation>
</comment>
<dbReference type="GO" id="GO:0002098">
    <property type="term" value="P:tRNA wobble uridine modification"/>
    <property type="evidence" value="ECO:0007669"/>
    <property type="project" value="TreeGrafter"/>
</dbReference>
<feature type="binding site" evidence="6">
    <location>
        <begin position="230"/>
        <end position="235"/>
    </location>
    <ligand>
        <name>GTP</name>
        <dbReference type="ChEBI" id="CHEBI:37565"/>
    </ligand>
</feature>
<dbReference type="NCBIfam" id="TIGR00231">
    <property type="entry name" value="small_GTP"/>
    <property type="match status" value="1"/>
</dbReference>
<dbReference type="Gene3D" id="1.20.120.430">
    <property type="entry name" value="tRNA modification GTPase MnmE domain 2"/>
    <property type="match status" value="1"/>
</dbReference>
<accession>A0A383XR56</accession>
<dbReference type="InterPro" id="IPR027417">
    <property type="entry name" value="P-loop_NTPase"/>
</dbReference>
<evidence type="ECO:0000313" key="10">
    <source>
        <dbReference type="Proteomes" id="UP000251800"/>
    </source>
</evidence>
<reference evidence="9 10" key="1">
    <citation type="submission" date="2018-05" db="EMBL/GenBank/DDBJ databases">
        <title>Abyssibacter profundi OUC007T gen. nov., sp. nov, a marine bacterium isolated from seawater of the Mariana Trench.</title>
        <authorList>
            <person name="Zhou S."/>
        </authorList>
    </citation>
    <scope>NUCLEOTIDE SEQUENCE [LARGE SCALE GENOMIC DNA]</scope>
    <source>
        <strain evidence="9 10">OUC007</strain>
    </source>
</reference>
<feature type="binding site" evidence="6">
    <location>
        <position position="249"/>
    </location>
    <ligand>
        <name>K(+)</name>
        <dbReference type="ChEBI" id="CHEBI:29103"/>
    </ligand>
</feature>
<dbReference type="NCBIfam" id="NF003661">
    <property type="entry name" value="PRK05291.1-3"/>
    <property type="match status" value="1"/>
</dbReference>
<gene>
    <name evidence="6" type="primary">mnmE</name>
    <name evidence="6" type="synonym">trmE</name>
    <name evidence="9" type="ORF">DEH80_13865</name>
</gene>
<evidence type="ECO:0000256" key="2">
    <source>
        <dbReference type="ARBA" id="ARBA00022694"/>
    </source>
</evidence>
<dbReference type="InterPro" id="IPR027266">
    <property type="entry name" value="TrmE/GcvT-like"/>
</dbReference>
<feature type="binding site" evidence="6">
    <location>
        <position position="255"/>
    </location>
    <ligand>
        <name>Mg(2+)</name>
        <dbReference type="ChEBI" id="CHEBI:18420"/>
    </ligand>
</feature>
<keyword evidence="6" id="KW-0460">Magnesium</keyword>
<dbReference type="InterPro" id="IPR004520">
    <property type="entry name" value="GTPase_MnmE"/>
</dbReference>
<organism evidence="9 10">
    <name type="scientific">Abyssibacter profundi</name>
    <dbReference type="NCBI Taxonomy" id="2182787"/>
    <lineage>
        <taxon>Bacteria</taxon>
        <taxon>Pseudomonadati</taxon>
        <taxon>Pseudomonadota</taxon>
        <taxon>Gammaproteobacteria</taxon>
        <taxon>Chromatiales</taxon>
        <taxon>Oceanococcaceae</taxon>
        <taxon>Abyssibacter</taxon>
    </lineage>
</organism>
<evidence type="ECO:0000256" key="1">
    <source>
        <dbReference type="ARBA" id="ARBA00011043"/>
    </source>
</evidence>
<evidence type="ECO:0000313" key="9">
    <source>
        <dbReference type="EMBL" id="PWN55110.1"/>
    </source>
</evidence>
<feature type="binding site" evidence="6">
    <location>
        <position position="124"/>
    </location>
    <ligand>
        <name>(6S)-5-formyl-5,6,7,8-tetrahydrofolate</name>
        <dbReference type="ChEBI" id="CHEBI:57457"/>
    </ligand>
</feature>
<dbReference type="GO" id="GO:0046872">
    <property type="term" value="F:metal ion binding"/>
    <property type="evidence" value="ECO:0007669"/>
    <property type="project" value="UniProtKB-KW"/>
</dbReference>
<dbReference type="Gene3D" id="3.30.1360.120">
    <property type="entry name" value="Probable tRNA modification gtpase trme, domain 1"/>
    <property type="match status" value="1"/>
</dbReference>
<feature type="binding site" evidence="6">
    <location>
        <position position="234"/>
    </location>
    <ligand>
        <name>Mg(2+)</name>
        <dbReference type="ChEBI" id="CHEBI:18420"/>
    </ligand>
</feature>
<dbReference type="InterPro" id="IPR025867">
    <property type="entry name" value="MnmE_helical"/>
</dbReference>
<name>A0A383XR56_9GAMM</name>
<dbReference type="CDD" id="cd04164">
    <property type="entry name" value="trmE"/>
    <property type="match status" value="1"/>
</dbReference>
<feature type="binding site" evidence="6">
    <location>
        <position position="28"/>
    </location>
    <ligand>
        <name>(6S)-5-formyl-5,6,7,8-tetrahydrofolate</name>
        <dbReference type="ChEBI" id="CHEBI:57457"/>
    </ligand>
</feature>
<dbReference type="PANTHER" id="PTHR42714">
    <property type="entry name" value="TRNA MODIFICATION GTPASE GTPBP3"/>
    <property type="match status" value="1"/>
</dbReference>
<evidence type="ECO:0000256" key="3">
    <source>
        <dbReference type="ARBA" id="ARBA00022741"/>
    </source>
</evidence>
<feature type="binding site" evidence="6">
    <location>
        <position position="254"/>
    </location>
    <ligand>
        <name>K(+)</name>
        <dbReference type="ChEBI" id="CHEBI:29103"/>
    </ligand>
</feature>
<comment type="function">
    <text evidence="6">Exhibits a very high intrinsic GTPase hydrolysis rate. Involved in the addition of a carboxymethylaminomethyl (cmnm) group at the wobble position (U34) of certain tRNAs, forming tRNA-cmnm(5)s(2)U34.</text>
</comment>
<dbReference type="CDD" id="cd14858">
    <property type="entry name" value="TrmE_N"/>
    <property type="match status" value="1"/>
</dbReference>
<dbReference type="SUPFAM" id="SSF103025">
    <property type="entry name" value="Folate-binding domain"/>
    <property type="match status" value="1"/>
</dbReference>
<dbReference type="NCBIfam" id="TIGR00450">
    <property type="entry name" value="mnmE_trmE_thdF"/>
    <property type="match status" value="1"/>
</dbReference>
<keyword evidence="2 6" id="KW-0819">tRNA processing</keyword>
<dbReference type="EMBL" id="QEQK01000013">
    <property type="protein sequence ID" value="PWN55110.1"/>
    <property type="molecule type" value="Genomic_DNA"/>
</dbReference>
<feature type="binding site" evidence="6">
    <location>
        <position position="251"/>
    </location>
    <ligand>
        <name>K(+)</name>
        <dbReference type="ChEBI" id="CHEBI:29103"/>
    </ligand>
</feature>
<dbReference type="HAMAP" id="MF_00379">
    <property type="entry name" value="GTPase_MnmE"/>
    <property type="match status" value="1"/>
</dbReference>
<dbReference type="SUPFAM" id="SSF52540">
    <property type="entry name" value="P-loop containing nucleoside triphosphate hydrolases"/>
    <property type="match status" value="1"/>
</dbReference>
<dbReference type="FunFam" id="3.30.1360.120:FF:000007">
    <property type="entry name" value="tRNA modification GTPase GTPBP3, mitochondrial"/>
    <property type="match status" value="1"/>
</dbReference>
<evidence type="ECO:0000256" key="6">
    <source>
        <dbReference type="HAMAP-Rule" id="MF_00379"/>
    </source>
</evidence>
<keyword evidence="6" id="KW-0378">Hydrolase</keyword>
<dbReference type="InterPro" id="IPR006073">
    <property type="entry name" value="GTP-bd"/>
</dbReference>
<comment type="cofactor">
    <cofactor evidence="6">
        <name>K(+)</name>
        <dbReference type="ChEBI" id="CHEBI:29103"/>
    </cofactor>
    <text evidence="6">Binds 1 potassium ion per subunit.</text>
</comment>
<protein>
    <recommendedName>
        <fullName evidence="6">tRNA modification GTPase MnmE</fullName>
        <ecNumber evidence="6">3.6.-.-</ecNumber>
    </recommendedName>
</protein>
<evidence type="ECO:0000256" key="7">
    <source>
        <dbReference type="RuleBase" id="RU003313"/>
    </source>
</evidence>
<feature type="binding site" evidence="6">
    <location>
        <position position="451"/>
    </location>
    <ligand>
        <name>(6S)-5-formyl-5,6,7,8-tetrahydrofolate</name>
        <dbReference type="ChEBI" id="CHEBI:57457"/>
    </ligand>
</feature>
<dbReference type="Gene3D" id="3.40.50.300">
    <property type="entry name" value="P-loop containing nucleotide triphosphate hydrolases"/>
    <property type="match status" value="1"/>
</dbReference>
<keyword evidence="6" id="KW-0479">Metal-binding</keyword>
<keyword evidence="3 6" id="KW-0547">Nucleotide-binding</keyword>